<keyword evidence="2" id="KW-0902">Two-component regulatory system</keyword>
<keyword evidence="3" id="KW-0805">Transcription regulation</keyword>
<dbReference type="Gene3D" id="1.10.10.10">
    <property type="entry name" value="Winged helix-like DNA-binding domain superfamily/Winged helix DNA-binding domain"/>
    <property type="match status" value="1"/>
</dbReference>
<evidence type="ECO:0000256" key="3">
    <source>
        <dbReference type="ARBA" id="ARBA00023015"/>
    </source>
</evidence>
<protein>
    <submittedName>
        <fullName evidence="11">DNA-binding response regulator</fullName>
    </submittedName>
</protein>
<evidence type="ECO:0000256" key="5">
    <source>
        <dbReference type="ARBA" id="ARBA00023163"/>
    </source>
</evidence>
<dbReference type="GO" id="GO:0000976">
    <property type="term" value="F:transcription cis-regulatory region binding"/>
    <property type="evidence" value="ECO:0007669"/>
    <property type="project" value="TreeGrafter"/>
</dbReference>
<evidence type="ECO:0000256" key="2">
    <source>
        <dbReference type="ARBA" id="ARBA00023012"/>
    </source>
</evidence>
<dbReference type="PANTHER" id="PTHR48111:SF1">
    <property type="entry name" value="TWO-COMPONENT RESPONSE REGULATOR ORR33"/>
    <property type="match status" value="1"/>
</dbReference>
<dbReference type="RefSeq" id="WP_114545416.1">
    <property type="nucleotide sequence ID" value="NZ_PPTT01000005.1"/>
</dbReference>
<reference evidence="13" key="2">
    <citation type="submission" date="2018-05" db="EMBL/GenBank/DDBJ databases">
        <title>Genome Sequencing of selected type strains of the family Eggerthellaceae.</title>
        <authorList>
            <person name="Danylec N."/>
            <person name="Stoll D.A."/>
            <person name="Doetsch A."/>
            <person name="Huch M."/>
        </authorList>
    </citation>
    <scope>NUCLEOTIDE SEQUENCE [LARGE SCALE GENOMIC DNA]</scope>
    <source>
        <strain evidence="13">DSM 16107</strain>
    </source>
</reference>
<evidence type="ECO:0000259" key="8">
    <source>
        <dbReference type="PROSITE" id="PS50110"/>
    </source>
</evidence>
<name>A0A3N0J128_9ACTN</name>
<feature type="DNA-binding region" description="OmpR/PhoB-type" evidence="7">
    <location>
        <begin position="147"/>
        <end position="246"/>
    </location>
</feature>
<dbReference type="GO" id="GO:0000156">
    <property type="term" value="F:phosphorelay response regulator activity"/>
    <property type="evidence" value="ECO:0007669"/>
    <property type="project" value="TreeGrafter"/>
</dbReference>
<dbReference type="Proteomes" id="UP000253817">
    <property type="component" value="Unassembled WGS sequence"/>
</dbReference>
<evidence type="ECO:0000256" key="6">
    <source>
        <dbReference type="PROSITE-ProRule" id="PRU00169"/>
    </source>
</evidence>
<evidence type="ECO:0000256" key="1">
    <source>
        <dbReference type="ARBA" id="ARBA00022553"/>
    </source>
</evidence>
<dbReference type="SMART" id="SM00862">
    <property type="entry name" value="Trans_reg_C"/>
    <property type="match status" value="1"/>
</dbReference>
<evidence type="ECO:0000313" key="10">
    <source>
        <dbReference type="EMBL" id="RDB70388.1"/>
    </source>
</evidence>
<dbReference type="Pfam" id="PF00072">
    <property type="entry name" value="Response_reg"/>
    <property type="match status" value="1"/>
</dbReference>
<dbReference type="Pfam" id="PF00486">
    <property type="entry name" value="Trans_reg_C"/>
    <property type="match status" value="1"/>
</dbReference>
<evidence type="ECO:0000313" key="11">
    <source>
        <dbReference type="EMBL" id="RNM42676.1"/>
    </source>
</evidence>
<keyword evidence="12" id="KW-1185">Reference proteome</keyword>
<keyword evidence="4 7" id="KW-0238">DNA-binding</keyword>
<dbReference type="Gene3D" id="6.10.250.690">
    <property type="match status" value="1"/>
</dbReference>
<accession>A0A3N0J128</accession>
<dbReference type="SUPFAM" id="SSF46894">
    <property type="entry name" value="C-terminal effector domain of the bipartite response regulators"/>
    <property type="match status" value="1"/>
</dbReference>
<dbReference type="GO" id="GO:0032993">
    <property type="term" value="C:protein-DNA complex"/>
    <property type="evidence" value="ECO:0007669"/>
    <property type="project" value="TreeGrafter"/>
</dbReference>
<comment type="caution">
    <text evidence="11">The sequence shown here is derived from an EMBL/GenBank/DDBJ whole genome shotgun (WGS) entry which is preliminary data.</text>
</comment>
<dbReference type="InterPro" id="IPR001789">
    <property type="entry name" value="Sig_transdc_resp-reg_receiver"/>
</dbReference>
<evidence type="ECO:0000256" key="4">
    <source>
        <dbReference type="ARBA" id="ARBA00023125"/>
    </source>
</evidence>
<dbReference type="SUPFAM" id="SSF52172">
    <property type="entry name" value="CheY-like"/>
    <property type="match status" value="1"/>
</dbReference>
<dbReference type="AlphaFoldDB" id="A0A3N0J128"/>
<dbReference type="SMART" id="SM00448">
    <property type="entry name" value="REC"/>
    <property type="match status" value="1"/>
</dbReference>
<dbReference type="EMBL" id="QICC01000008">
    <property type="protein sequence ID" value="RNM42676.1"/>
    <property type="molecule type" value="Genomic_DNA"/>
</dbReference>
<dbReference type="Gene3D" id="3.40.50.2300">
    <property type="match status" value="1"/>
</dbReference>
<dbReference type="GO" id="GO:0005829">
    <property type="term" value="C:cytosol"/>
    <property type="evidence" value="ECO:0007669"/>
    <property type="project" value="TreeGrafter"/>
</dbReference>
<dbReference type="InterPro" id="IPR039420">
    <property type="entry name" value="WalR-like"/>
</dbReference>
<dbReference type="CDD" id="cd00383">
    <property type="entry name" value="trans_reg_C"/>
    <property type="match status" value="1"/>
</dbReference>
<feature type="domain" description="Response regulatory" evidence="8">
    <location>
        <begin position="16"/>
        <end position="139"/>
    </location>
</feature>
<dbReference type="InterPro" id="IPR011006">
    <property type="entry name" value="CheY-like_superfamily"/>
</dbReference>
<dbReference type="InterPro" id="IPR001867">
    <property type="entry name" value="OmpR/PhoB-type_DNA-bd"/>
</dbReference>
<dbReference type="OrthoDB" id="9775518at2"/>
<dbReference type="Proteomes" id="UP000270112">
    <property type="component" value="Unassembled WGS sequence"/>
</dbReference>
<feature type="modified residue" description="4-aspartylphosphate" evidence="6">
    <location>
        <position position="72"/>
    </location>
</feature>
<keyword evidence="5" id="KW-0804">Transcription</keyword>
<dbReference type="InterPro" id="IPR016032">
    <property type="entry name" value="Sig_transdc_resp-reg_C-effctor"/>
</dbReference>
<dbReference type="PANTHER" id="PTHR48111">
    <property type="entry name" value="REGULATOR OF RPOS"/>
    <property type="match status" value="1"/>
</dbReference>
<sequence>MAGAFGTVEEHLRTKRILLVDDERELADMVATILHGAGFASVDIINASTEALAAIMARSASPERAYELFVLDVMMPDMDGFDLLARIRQLPAHAATPALFLTAKDEPFDRVSGLTLGADDYIAKPFLPQELVLRIAAVLRRCYVAENPVLELAASRVNFATAEVERTDGETVLLTAKEHEILSVLARNAGRIVTIDALCEACWGTSFGYENSLMAHIRRLREKIEANPSAPVSLVTMKGLGYKLVKRG</sequence>
<proteinExistence type="predicted"/>
<evidence type="ECO:0000313" key="13">
    <source>
        <dbReference type="Proteomes" id="UP000270112"/>
    </source>
</evidence>
<dbReference type="PROSITE" id="PS51755">
    <property type="entry name" value="OMPR_PHOB"/>
    <property type="match status" value="1"/>
</dbReference>
<keyword evidence="1 6" id="KW-0597">Phosphoprotein</keyword>
<feature type="domain" description="OmpR/PhoB-type" evidence="9">
    <location>
        <begin position="147"/>
        <end position="246"/>
    </location>
</feature>
<dbReference type="EMBL" id="PPTT01000005">
    <property type="protein sequence ID" value="RDB70388.1"/>
    <property type="molecule type" value="Genomic_DNA"/>
</dbReference>
<evidence type="ECO:0000256" key="7">
    <source>
        <dbReference type="PROSITE-ProRule" id="PRU01091"/>
    </source>
</evidence>
<evidence type="ECO:0000259" key="9">
    <source>
        <dbReference type="PROSITE" id="PS51755"/>
    </source>
</evidence>
<reference evidence="10 12" key="1">
    <citation type="journal article" date="2018" name="Elife">
        <title>Discovery and characterization of a prevalent human gut bacterial enzyme sufficient for the inactivation of a family of plant toxins.</title>
        <authorList>
            <person name="Koppel N."/>
            <person name="Bisanz J.E."/>
            <person name="Pandelia M.E."/>
            <person name="Turnbaugh P.J."/>
            <person name="Balskus E.P."/>
        </authorList>
    </citation>
    <scope>NUCLEOTIDE SEQUENCE [LARGE SCALE GENOMIC DNA]</scope>
    <source>
        <strain evidence="10 12">DSM 16107</strain>
    </source>
</reference>
<dbReference type="PROSITE" id="PS50110">
    <property type="entry name" value="RESPONSE_REGULATORY"/>
    <property type="match status" value="1"/>
</dbReference>
<dbReference type="GO" id="GO:0006355">
    <property type="term" value="P:regulation of DNA-templated transcription"/>
    <property type="evidence" value="ECO:0007669"/>
    <property type="project" value="InterPro"/>
</dbReference>
<reference evidence="11" key="3">
    <citation type="journal article" date="2019" name="Microbiol. Resour. Announc.">
        <title>Draft Genome Sequences of Type Strains of Gordonibacter faecihominis, Paraeggerthella hongkongensis, Parvibacter caecicola,Slackia equolifaciens, Slackia faecicanis, and Slackia isoflavoniconvertens.</title>
        <authorList>
            <person name="Danylec N."/>
            <person name="Stoll D.A."/>
            <person name="Dotsch A."/>
            <person name="Huch M."/>
        </authorList>
    </citation>
    <scope>NUCLEOTIDE SEQUENCE</scope>
    <source>
        <strain evidence="11">DSM 16107</strain>
    </source>
</reference>
<organism evidence="11 13">
    <name type="scientific">Eggerthella sinensis</name>
    <dbReference type="NCBI Taxonomy" id="242230"/>
    <lineage>
        <taxon>Bacteria</taxon>
        <taxon>Bacillati</taxon>
        <taxon>Actinomycetota</taxon>
        <taxon>Coriobacteriia</taxon>
        <taxon>Eggerthellales</taxon>
        <taxon>Eggerthellaceae</taxon>
        <taxon>Eggerthella</taxon>
    </lineage>
</organism>
<evidence type="ECO:0000313" key="12">
    <source>
        <dbReference type="Proteomes" id="UP000253817"/>
    </source>
</evidence>
<dbReference type="InterPro" id="IPR036388">
    <property type="entry name" value="WH-like_DNA-bd_sf"/>
</dbReference>
<gene>
    <name evidence="10" type="ORF">C1876_03915</name>
    <name evidence="11" type="ORF">DMP09_03475</name>
</gene>